<dbReference type="ExpressionAtlas" id="G7JF35">
    <property type="expression patterns" value="differential"/>
</dbReference>
<evidence type="ECO:0000259" key="1">
    <source>
        <dbReference type="Pfam" id="PF00085"/>
    </source>
</evidence>
<name>G7JF35_MEDTR</name>
<dbReference type="Proteomes" id="UP000002051">
    <property type="component" value="Chromosome 4"/>
</dbReference>
<dbReference type="EnsemblPlants" id="AES89901">
    <property type="protein sequence ID" value="AES89901"/>
    <property type="gene ID" value="MTR_4g081380"/>
</dbReference>
<gene>
    <name evidence="3" type="primary">11445919</name>
    <name evidence="2" type="ordered locus">MTR_4g081380</name>
</gene>
<protein>
    <submittedName>
        <fullName evidence="2">Thioredoxin</fullName>
    </submittedName>
</protein>
<dbReference type="CDD" id="cd02947">
    <property type="entry name" value="TRX_family"/>
    <property type="match status" value="1"/>
</dbReference>
<dbReference type="HOGENOM" id="CLU_2472465_0_0_1"/>
<dbReference type="AlphaFoldDB" id="G7JF35"/>
<dbReference type="Gene3D" id="3.40.30.10">
    <property type="entry name" value="Glutaredoxin"/>
    <property type="match status" value="1"/>
</dbReference>
<dbReference type="EMBL" id="CM001220">
    <property type="protein sequence ID" value="AES89901.2"/>
    <property type="molecule type" value="Genomic_DNA"/>
</dbReference>
<evidence type="ECO:0000313" key="2">
    <source>
        <dbReference type="EMBL" id="AES89901.2"/>
    </source>
</evidence>
<dbReference type="Pfam" id="PF00085">
    <property type="entry name" value="Thioredoxin"/>
    <property type="match status" value="1"/>
</dbReference>
<dbReference type="InterPro" id="IPR036249">
    <property type="entry name" value="Thioredoxin-like_sf"/>
</dbReference>
<evidence type="ECO:0000313" key="3">
    <source>
        <dbReference type="EnsemblPlants" id="AES89901"/>
    </source>
</evidence>
<accession>G7JF35</accession>
<dbReference type="OrthoDB" id="10263751at2759"/>
<dbReference type="InterPro" id="IPR050620">
    <property type="entry name" value="Thioredoxin_H-type-like"/>
</dbReference>
<reference evidence="3" key="3">
    <citation type="submission" date="2015-04" db="UniProtKB">
        <authorList>
            <consortium name="EnsemblPlants"/>
        </authorList>
    </citation>
    <scope>IDENTIFICATION</scope>
    <source>
        <strain evidence="3">cv. Jemalong A17</strain>
    </source>
</reference>
<organism evidence="2 4">
    <name type="scientific">Medicago truncatula</name>
    <name type="common">Barrel medic</name>
    <name type="synonym">Medicago tribuloides</name>
    <dbReference type="NCBI Taxonomy" id="3880"/>
    <lineage>
        <taxon>Eukaryota</taxon>
        <taxon>Viridiplantae</taxon>
        <taxon>Streptophyta</taxon>
        <taxon>Embryophyta</taxon>
        <taxon>Tracheophyta</taxon>
        <taxon>Spermatophyta</taxon>
        <taxon>Magnoliopsida</taxon>
        <taxon>eudicotyledons</taxon>
        <taxon>Gunneridae</taxon>
        <taxon>Pentapetalae</taxon>
        <taxon>rosids</taxon>
        <taxon>fabids</taxon>
        <taxon>Fabales</taxon>
        <taxon>Fabaceae</taxon>
        <taxon>Papilionoideae</taxon>
        <taxon>50 kb inversion clade</taxon>
        <taxon>NPAAA clade</taxon>
        <taxon>Hologalegina</taxon>
        <taxon>IRL clade</taxon>
        <taxon>Trifolieae</taxon>
        <taxon>Medicago</taxon>
    </lineage>
</organism>
<feature type="domain" description="Thioredoxin" evidence="1">
    <location>
        <begin position="16"/>
        <end position="75"/>
    </location>
</feature>
<dbReference type="SUPFAM" id="SSF52833">
    <property type="entry name" value="Thioredoxin-like"/>
    <property type="match status" value="1"/>
</dbReference>
<reference evidence="2 4" key="2">
    <citation type="journal article" date="2014" name="BMC Genomics">
        <title>An improved genome release (version Mt4.0) for the model legume Medicago truncatula.</title>
        <authorList>
            <person name="Tang H."/>
            <person name="Krishnakumar V."/>
            <person name="Bidwell S."/>
            <person name="Rosen B."/>
            <person name="Chan A."/>
            <person name="Zhou S."/>
            <person name="Gentzbittel L."/>
            <person name="Childs K.L."/>
            <person name="Yandell M."/>
            <person name="Gundlach H."/>
            <person name="Mayer K.F."/>
            <person name="Schwartz D.C."/>
            <person name="Town C.D."/>
        </authorList>
    </citation>
    <scope>GENOME REANNOTATION</scope>
    <source>
        <strain evidence="3 4">cv. Jemalong A17</strain>
    </source>
</reference>
<keyword evidence="4" id="KW-1185">Reference proteome</keyword>
<proteinExistence type="predicted"/>
<accession>A0A0C3X0Y0</accession>
<sequence length="88" mass="10362">MGGQQQHKKSKVVKIDSRKSWEHHIFEATNKGYPVMVHFSAYWCVPSIAMDPFFEELASTYQDVLFLKVDVDEVKVILIWFMTKEMVH</sequence>
<dbReference type="PANTHER" id="PTHR10438:SF384">
    <property type="entry name" value="MONODEHYDROASCORBATE REDUCTASE (NADH)-RELATED"/>
    <property type="match status" value="1"/>
</dbReference>
<dbReference type="InterPro" id="IPR013766">
    <property type="entry name" value="Thioredoxin_domain"/>
</dbReference>
<reference evidence="2 4" key="1">
    <citation type="journal article" date="2011" name="Nature">
        <title>The Medicago genome provides insight into the evolution of rhizobial symbioses.</title>
        <authorList>
            <person name="Young N.D."/>
            <person name="Debelle F."/>
            <person name="Oldroyd G.E."/>
            <person name="Geurts R."/>
            <person name="Cannon S.B."/>
            <person name="Udvardi M.K."/>
            <person name="Benedito V.A."/>
            <person name="Mayer K.F."/>
            <person name="Gouzy J."/>
            <person name="Schoof H."/>
            <person name="Van de Peer Y."/>
            <person name="Proost S."/>
            <person name="Cook D.R."/>
            <person name="Meyers B.C."/>
            <person name="Spannagl M."/>
            <person name="Cheung F."/>
            <person name="De Mita S."/>
            <person name="Krishnakumar V."/>
            <person name="Gundlach H."/>
            <person name="Zhou S."/>
            <person name="Mudge J."/>
            <person name="Bharti A.K."/>
            <person name="Murray J.D."/>
            <person name="Naoumkina M.A."/>
            <person name="Rosen B."/>
            <person name="Silverstein K.A."/>
            <person name="Tang H."/>
            <person name="Rombauts S."/>
            <person name="Zhao P.X."/>
            <person name="Zhou P."/>
            <person name="Barbe V."/>
            <person name="Bardou P."/>
            <person name="Bechner M."/>
            <person name="Bellec A."/>
            <person name="Berger A."/>
            <person name="Berges H."/>
            <person name="Bidwell S."/>
            <person name="Bisseling T."/>
            <person name="Choisne N."/>
            <person name="Couloux A."/>
            <person name="Denny R."/>
            <person name="Deshpande S."/>
            <person name="Dai X."/>
            <person name="Doyle J.J."/>
            <person name="Dudez A.M."/>
            <person name="Farmer A.D."/>
            <person name="Fouteau S."/>
            <person name="Franken C."/>
            <person name="Gibelin C."/>
            <person name="Gish J."/>
            <person name="Goldstein S."/>
            <person name="Gonzalez A.J."/>
            <person name="Green P.J."/>
            <person name="Hallab A."/>
            <person name="Hartog M."/>
            <person name="Hua A."/>
            <person name="Humphray S.J."/>
            <person name="Jeong D.H."/>
            <person name="Jing Y."/>
            <person name="Jocker A."/>
            <person name="Kenton S.M."/>
            <person name="Kim D.J."/>
            <person name="Klee K."/>
            <person name="Lai H."/>
            <person name="Lang C."/>
            <person name="Lin S."/>
            <person name="Macmil S.L."/>
            <person name="Magdelenat G."/>
            <person name="Matthews L."/>
            <person name="McCorrison J."/>
            <person name="Monaghan E.L."/>
            <person name="Mun J.H."/>
            <person name="Najar F.Z."/>
            <person name="Nicholson C."/>
            <person name="Noirot C."/>
            <person name="O'Bleness M."/>
            <person name="Paule C.R."/>
            <person name="Poulain J."/>
            <person name="Prion F."/>
            <person name="Qin B."/>
            <person name="Qu C."/>
            <person name="Retzel E.F."/>
            <person name="Riddle C."/>
            <person name="Sallet E."/>
            <person name="Samain S."/>
            <person name="Samson N."/>
            <person name="Sanders I."/>
            <person name="Saurat O."/>
            <person name="Scarpelli C."/>
            <person name="Schiex T."/>
            <person name="Segurens B."/>
            <person name="Severin A.J."/>
            <person name="Sherrier D.J."/>
            <person name="Shi R."/>
            <person name="Sims S."/>
            <person name="Singer S.R."/>
            <person name="Sinharoy S."/>
            <person name="Sterck L."/>
            <person name="Viollet A."/>
            <person name="Wang B.B."/>
            <person name="Wang K."/>
            <person name="Wang M."/>
            <person name="Wang X."/>
            <person name="Warfsmann J."/>
            <person name="Weissenbach J."/>
            <person name="White D.D."/>
            <person name="White J.D."/>
            <person name="Wiley G.B."/>
            <person name="Wincker P."/>
            <person name="Xing Y."/>
            <person name="Yang L."/>
            <person name="Yao Z."/>
            <person name="Ying F."/>
            <person name="Zhai J."/>
            <person name="Zhou L."/>
            <person name="Zuber A."/>
            <person name="Denarie J."/>
            <person name="Dixon R.A."/>
            <person name="May G.D."/>
            <person name="Schwartz D.C."/>
            <person name="Rogers J."/>
            <person name="Quetier F."/>
            <person name="Town C.D."/>
            <person name="Roe B.A."/>
        </authorList>
    </citation>
    <scope>NUCLEOTIDE SEQUENCE [LARGE SCALE GENOMIC DNA]</scope>
    <source>
        <strain evidence="2">A17</strain>
        <strain evidence="3 4">cv. Jemalong A17</strain>
    </source>
</reference>
<evidence type="ECO:0000313" key="4">
    <source>
        <dbReference type="Proteomes" id="UP000002051"/>
    </source>
</evidence>
<dbReference type="PANTHER" id="PTHR10438">
    <property type="entry name" value="THIOREDOXIN"/>
    <property type="match status" value="1"/>
</dbReference>